<dbReference type="Pfam" id="PF01037">
    <property type="entry name" value="AsnC_trans_reg"/>
    <property type="match status" value="1"/>
</dbReference>
<evidence type="ECO:0000313" key="6">
    <source>
        <dbReference type="Proteomes" id="UP000218067"/>
    </source>
</evidence>
<dbReference type="Gene3D" id="1.10.10.10">
    <property type="entry name" value="Winged helix-like DNA-binding domain superfamily/Winged helix DNA-binding domain"/>
    <property type="match status" value="1"/>
</dbReference>
<dbReference type="PROSITE" id="PS50956">
    <property type="entry name" value="HTH_ASNC_2"/>
    <property type="match status" value="1"/>
</dbReference>
<protein>
    <recommendedName>
        <fullName evidence="4">HTH asnC-type domain-containing protein</fullName>
    </recommendedName>
</protein>
<dbReference type="GO" id="GO:0043200">
    <property type="term" value="P:response to amino acid"/>
    <property type="evidence" value="ECO:0007669"/>
    <property type="project" value="TreeGrafter"/>
</dbReference>
<gene>
    <name evidence="5" type="ORF">SHTP_3799</name>
</gene>
<dbReference type="InterPro" id="IPR019885">
    <property type="entry name" value="Tscrpt_reg_HTH_AsnC-type_CS"/>
</dbReference>
<proteinExistence type="predicted"/>
<dbReference type="InterPro" id="IPR019888">
    <property type="entry name" value="Tscrpt_reg_AsnC-like"/>
</dbReference>
<dbReference type="GeneID" id="93439976"/>
<dbReference type="Proteomes" id="UP000218067">
    <property type="component" value="Chromosome"/>
</dbReference>
<keyword evidence="2" id="KW-0238">DNA-binding</keyword>
<organism evidence="5 6">
    <name type="scientific">Mycobacterium ulcerans subsp. shinshuense</name>
    <dbReference type="NCBI Taxonomy" id="1124626"/>
    <lineage>
        <taxon>Bacteria</taxon>
        <taxon>Bacillati</taxon>
        <taxon>Actinomycetota</taxon>
        <taxon>Actinomycetes</taxon>
        <taxon>Mycobacteriales</taxon>
        <taxon>Mycobacteriaceae</taxon>
        <taxon>Mycobacterium</taxon>
        <taxon>Mycobacterium ulcerans group</taxon>
    </lineage>
</organism>
<dbReference type="InterPro" id="IPR011008">
    <property type="entry name" value="Dimeric_a/b-barrel"/>
</dbReference>
<dbReference type="Pfam" id="PF13404">
    <property type="entry name" value="HTH_AsnC-type"/>
    <property type="match status" value="1"/>
</dbReference>
<keyword evidence="1" id="KW-0805">Transcription regulation</keyword>
<dbReference type="PROSITE" id="PS00519">
    <property type="entry name" value="HTH_ASNC_1"/>
    <property type="match status" value="1"/>
</dbReference>
<dbReference type="PANTHER" id="PTHR30154:SF53">
    <property type="entry name" value="HTH-TYPE TRANSCRIPTIONAL REGULATOR LRPC"/>
    <property type="match status" value="1"/>
</dbReference>
<dbReference type="PRINTS" id="PR00033">
    <property type="entry name" value="HTHASNC"/>
</dbReference>
<dbReference type="SUPFAM" id="SSF54909">
    <property type="entry name" value="Dimeric alpha+beta barrel"/>
    <property type="match status" value="1"/>
</dbReference>
<reference evidence="5 6" key="1">
    <citation type="submission" date="2016-08" db="EMBL/GenBank/DDBJ databases">
        <title>Complete genome sequence of Mycobacterium shinshuense, a subspecies of M. ulcerans.</title>
        <authorList>
            <person name="Yoshida M."/>
            <person name="Ogura Y."/>
            <person name="Hayashi T."/>
            <person name="Hoshino Y."/>
        </authorList>
    </citation>
    <scope>NUCLEOTIDE SEQUENCE [LARGE SCALE GENOMIC DNA]</scope>
    <source>
        <strain evidence="6">ATCC 33728</strain>
    </source>
</reference>
<accession>A0A1B4Y6V5</accession>
<dbReference type="SMART" id="SM00344">
    <property type="entry name" value="HTH_ASNC"/>
    <property type="match status" value="1"/>
</dbReference>
<keyword evidence="3" id="KW-0804">Transcription</keyword>
<name>A0A1B4Y6V5_MYCUL</name>
<dbReference type="EMBL" id="AP017624">
    <property type="protein sequence ID" value="BAV42775.1"/>
    <property type="molecule type" value="Genomic_DNA"/>
</dbReference>
<dbReference type="GO" id="GO:0043565">
    <property type="term" value="F:sequence-specific DNA binding"/>
    <property type="evidence" value="ECO:0007669"/>
    <property type="project" value="InterPro"/>
</dbReference>
<evidence type="ECO:0000256" key="3">
    <source>
        <dbReference type="ARBA" id="ARBA00023163"/>
    </source>
</evidence>
<evidence type="ECO:0000256" key="2">
    <source>
        <dbReference type="ARBA" id="ARBA00023125"/>
    </source>
</evidence>
<dbReference type="InterPro" id="IPR036390">
    <property type="entry name" value="WH_DNA-bd_sf"/>
</dbReference>
<evidence type="ECO:0000313" key="5">
    <source>
        <dbReference type="EMBL" id="BAV42775.1"/>
    </source>
</evidence>
<feature type="domain" description="HTH asnC-type" evidence="4">
    <location>
        <begin position="1"/>
        <end position="65"/>
    </location>
</feature>
<dbReference type="GO" id="GO:0005829">
    <property type="term" value="C:cytosol"/>
    <property type="evidence" value="ECO:0007669"/>
    <property type="project" value="TreeGrafter"/>
</dbReference>
<dbReference type="RefSeq" id="WP_096371528.1">
    <property type="nucleotide sequence ID" value="NZ_AP017624.1"/>
</dbReference>
<dbReference type="AlphaFoldDB" id="A0A1B4Y6V5"/>
<dbReference type="PANTHER" id="PTHR30154">
    <property type="entry name" value="LEUCINE-RESPONSIVE REGULATORY PROTEIN"/>
    <property type="match status" value="1"/>
</dbReference>
<dbReference type="InterPro" id="IPR036388">
    <property type="entry name" value="WH-like_DNA-bd_sf"/>
</dbReference>
<dbReference type="InterPro" id="IPR000485">
    <property type="entry name" value="AsnC-type_HTH_dom"/>
</dbReference>
<dbReference type="InterPro" id="IPR019887">
    <property type="entry name" value="Tscrpt_reg_AsnC/Lrp_C"/>
</dbReference>
<dbReference type="SUPFAM" id="SSF46785">
    <property type="entry name" value="Winged helix' DNA-binding domain"/>
    <property type="match status" value="1"/>
</dbReference>
<evidence type="ECO:0000256" key="1">
    <source>
        <dbReference type="ARBA" id="ARBA00023015"/>
    </source>
</evidence>
<dbReference type="Gene3D" id="3.30.70.920">
    <property type="match status" value="1"/>
</dbReference>
<sequence>MDDIDSEIVDILAQDGRASFSAMGRAIGLSTNAVGARVRRLETTGVILGYRAVLAAEKAPNGGIEAFVDVRLRSEQDGDQFLAWAAKDPAISDAVHVTGPYDYLLHIRVRDTADLDRLLRRLKAAAGVAQTQTRIALRSQH</sequence>
<evidence type="ECO:0000259" key="4">
    <source>
        <dbReference type="PROSITE" id="PS50956"/>
    </source>
</evidence>